<feature type="compositionally biased region" description="Basic residues" evidence="8">
    <location>
        <begin position="222"/>
        <end position="235"/>
    </location>
</feature>
<dbReference type="GO" id="GO:0042393">
    <property type="term" value="F:histone binding"/>
    <property type="evidence" value="ECO:0007669"/>
    <property type="project" value="TreeGrafter"/>
</dbReference>
<dbReference type="Pfam" id="PF23614">
    <property type="entry name" value="DUF7141"/>
    <property type="match status" value="1"/>
</dbReference>
<evidence type="ECO:0000256" key="4">
    <source>
        <dbReference type="ARBA" id="ARBA00022771"/>
    </source>
</evidence>
<evidence type="ECO:0000256" key="7">
    <source>
        <dbReference type="ARBA" id="ARBA00023242"/>
    </source>
</evidence>
<evidence type="ECO:0000256" key="2">
    <source>
        <dbReference type="ARBA" id="ARBA00022723"/>
    </source>
</evidence>
<comment type="subunit">
    <text evidence="1">Component of the NuA4 histone acetyltransferase complex.</text>
</comment>
<evidence type="ECO:0000259" key="9">
    <source>
        <dbReference type="SMART" id="SM00249"/>
    </source>
</evidence>
<dbReference type="PANTHER" id="PTHR45623:SF17">
    <property type="entry name" value="CHROMODOMAIN-HELICASE-DNA-BINDING PROTEIN 3-RELATED"/>
    <property type="match status" value="1"/>
</dbReference>
<keyword evidence="5" id="KW-0862">Zinc</keyword>
<comment type="caution">
    <text evidence="10">The sequence shown here is derived from an EMBL/GenBank/DDBJ whole genome shotgun (WGS) entry which is preliminary data.</text>
</comment>
<feature type="compositionally biased region" description="Acidic residues" evidence="8">
    <location>
        <begin position="272"/>
        <end position="281"/>
    </location>
</feature>
<dbReference type="InterPro" id="IPR055565">
    <property type="entry name" value="DUF7141"/>
</dbReference>
<feature type="compositionally biased region" description="Acidic residues" evidence="8">
    <location>
        <begin position="207"/>
        <end position="218"/>
    </location>
</feature>
<evidence type="ECO:0000256" key="3">
    <source>
        <dbReference type="ARBA" id="ARBA00022741"/>
    </source>
</evidence>
<feature type="domain" description="Zinc finger PHD-type" evidence="9">
    <location>
        <begin position="384"/>
        <end position="476"/>
    </location>
</feature>
<reference evidence="10" key="1">
    <citation type="submission" date="2021-07" db="EMBL/GenBank/DDBJ databases">
        <authorList>
            <person name="Branca A.L. A."/>
        </authorList>
    </citation>
    <scope>NUCLEOTIDE SEQUENCE</scope>
</reference>
<dbReference type="GO" id="GO:0005524">
    <property type="term" value="F:ATP binding"/>
    <property type="evidence" value="ECO:0007669"/>
    <property type="project" value="UniProtKB-KW"/>
</dbReference>
<dbReference type="Gene3D" id="3.30.40.10">
    <property type="entry name" value="Zinc/RING finger domain, C3HC4 (zinc finger)"/>
    <property type="match status" value="1"/>
</dbReference>
<dbReference type="Pfam" id="PF23615">
    <property type="entry name" value="Chromo_MIT1"/>
    <property type="match status" value="1"/>
</dbReference>
<dbReference type="InterPro" id="IPR041684">
    <property type="entry name" value="Znf-PHD-like"/>
</dbReference>
<evidence type="ECO:0000256" key="1">
    <source>
        <dbReference type="ARBA" id="ARBA00011353"/>
    </source>
</evidence>
<dbReference type="PANTHER" id="PTHR45623">
    <property type="entry name" value="CHROMODOMAIN-HELICASE-DNA-BINDING PROTEIN 3-RELATED-RELATED"/>
    <property type="match status" value="1"/>
</dbReference>
<keyword evidence="4" id="KW-0863">Zinc-finger</keyword>
<keyword evidence="11" id="KW-1185">Reference proteome</keyword>
<dbReference type="Proteomes" id="UP001154252">
    <property type="component" value="Unassembled WGS sequence"/>
</dbReference>
<feature type="compositionally biased region" description="Basic and acidic residues" evidence="8">
    <location>
        <begin position="181"/>
        <end position="200"/>
    </location>
</feature>
<dbReference type="SUPFAM" id="SSF54160">
    <property type="entry name" value="Chromo domain-like"/>
    <property type="match status" value="1"/>
</dbReference>
<proteinExistence type="predicted"/>
<accession>A0A9W4P7V0</accession>
<dbReference type="GO" id="GO:0003682">
    <property type="term" value="F:chromatin binding"/>
    <property type="evidence" value="ECO:0007669"/>
    <property type="project" value="TreeGrafter"/>
</dbReference>
<organism evidence="10 11">
    <name type="scientific">Penicillium egyptiacum</name>
    <dbReference type="NCBI Taxonomy" id="1303716"/>
    <lineage>
        <taxon>Eukaryota</taxon>
        <taxon>Fungi</taxon>
        <taxon>Dikarya</taxon>
        <taxon>Ascomycota</taxon>
        <taxon>Pezizomycotina</taxon>
        <taxon>Eurotiomycetes</taxon>
        <taxon>Eurotiomycetidae</taxon>
        <taxon>Eurotiales</taxon>
        <taxon>Aspergillaceae</taxon>
        <taxon>Penicillium</taxon>
    </lineage>
</organism>
<dbReference type="GO" id="GO:0005634">
    <property type="term" value="C:nucleus"/>
    <property type="evidence" value="ECO:0007669"/>
    <property type="project" value="TreeGrafter"/>
</dbReference>
<sequence length="662" mass="75816">MSQSRDNSPTSDDPNAMAMQLLAQFQSASSRQAPIMAPKGPENALHPVQRITGNSEEPTMSFEIIVPAVNNPEDYEYLPGHFEIHRILAVDMHEPKLIVRLKSGERQTMTIEKLKSLKNGREALREFNRDSQSPDPLALDHRPISHLIYSGGDGPADYDSDMDWGIARRRQRRGPSISYDHFFRSDDEDKGDDYQSRGGDKSSVQIDSDESSDVDGDDPPTKRRQLRRGVQKGKQRAREWSEESSASDTGKGKRTSSRLRQTRRRNMKERHEDDEYSEPDVEEPKQQKFSGAREQFLELPNDNEFRLCHSQSCAQCGYEDYDLEKGSLIFCQGCTVSYHQGCLGDRSSRKHLATKVDDGDFILQCSRCLGIKHQEHDMKPHLGHCAVCREEGPMSQPLRETLSSQIEQQLREANDGIDPITHVDMSRVNSVDNVLIRCLGGSDSCKRAFHIQHLPNMVEKDRANIDPDNWQCNDCSESPPGASPIHVIVAWRPKNFKVEVVPRLVEMIPEVEKEYLIKWHNMSYFRVTWLTGDWVWSKAPASQMKAFLKSDRSAKPIMTTAEAVPEENLRVDIIFDVEYYTEPESQEDRANAEMVKRAYVKYKGLPYEDSVWEDAPSQTDTARWEDFQIALIDRVLRENIHPPRPKDLVSRLRDARGENWMA</sequence>
<name>A0A9W4P7V0_9EURO</name>
<dbReference type="AlphaFoldDB" id="A0A9W4P7V0"/>
<evidence type="ECO:0000313" key="10">
    <source>
        <dbReference type="EMBL" id="CAG8906251.1"/>
    </source>
</evidence>
<dbReference type="CDD" id="cd15489">
    <property type="entry name" value="PHD_SF"/>
    <property type="match status" value="1"/>
</dbReference>
<keyword evidence="3" id="KW-0547">Nucleotide-binding</keyword>
<keyword evidence="7" id="KW-0539">Nucleus</keyword>
<gene>
    <name evidence="10" type="ORF">PEGY_LOCUS8442</name>
</gene>
<dbReference type="InterPro" id="IPR016197">
    <property type="entry name" value="Chromo-like_dom_sf"/>
</dbReference>
<evidence type="ECO:0000256" key="6">
    <source>
        <dbReference type="ARBA" id="ARBA00022840"/>
    </source>
</evidence>
<dbReference type="GO" id="GO:0008270">
    <property type="term" value="F:zinc ion binding"/>
    <property type="evidence" value="ECO:0007669"/>
    <property type="project" value="UniProtKB-KW"/>
</dbReference>
<protein>
    <recommendedName>
        <fullName evidence="9">Zinc finger PHD-type domain-containing protein</fullName>
    </recommendedName>
</protein>
<dbReference type="Pfam" id="PF15446">
    <property type="entry name" value="zf-PHD-like"/>
    <property type="match status" value="1"/>
</dbReference>
<evidence type="ECO:0000313" key="11">
    <source>
        <dbReference type="Proteomes" id="UP001154252"/>
    </source>
</evidence>
<keyword evidence="6" id="KW-0067">ATP-binding</keyword>
<dbReference type="InterPro" id="IPR056616">
    <property type="entry name" value="Chromo_MIT1"/>
</dbReference>
<dbReference type="GO" id="GO:0000785">
    <property type="term" value="C:chromatin"/>
    <property type="evidence" value="ECO:0007669"/>
    <property type="project" value="TreeGrafter"/>
</dbReference>
<dbReference type="GO" id="GO:0140658">
    <property type="term" value="F:ATP-dependent chromatin remodeler activity"/>
    <property type="evidence" value="ECO:0007669"/>
    <property type="project" value="TreeGrafter"/>
</dbReference>
<dbReference type="GO" id="GO:0016887">
    <property type="term" value="F:ATP hydrolysis activity"/>
    <property type="evidence" value="ECO:0007669"/>
    <property type="project" value="TreeGrafter"/>
</dbReference>
<dbReference type="SMART" id="SM00249">
    <property type="entry name" value="PHD"/>
    <property type="match status" value="2"/>
</dbReference>
<feature type="domain" description="Zinc finger PHD-type" evidence="9">
    <location>
        <begin position="312"/>
        <end position="369"/>
    </location>
</feature>
<feature type="compositionally biased region" description="Basic residues" evidence="8">
    <location>
        <begin position="252"/>
        <end position="268"/>
    </location>
</feature>
<dbReference type="OrthoDB" id="5857104at2759"/>
<evidence type="ECO:0000256" key="5">
    <source>
        <dbReference type="ARBA" id="ARBA00022833"/>
    </source>
</evidence>
<feature type="region of interest" description="Disordered" evidence="8">
    <location>
        <begin position="177"/>
        <end position="289"/>
    </location>
</feature>
<dbReference type="GO" id="GO:0003677">
    <property type="term" value="F:DNA binding"/>
    <property type="evidence" value="ECO:0007669"/>
    <property type="project" value="TreeGrafter"/>
</dbReference>
<evidence type="ECO:0000256" key="8">
    <source>
        <dbReference type="SAM" id="MobiDB-lite"/>
    </source>
</evidence>
<dbReference type="InterPro" id="IPR013083">
    <property type="entry name" value="Znf_RING/FYVE/PHD"/>
</dbReference>
<keyword evidence="2" id="KW-0479">Metal-binding</keyword>
<dbReference type="InterPro" id="IPR001965">
    <property type="entry name" value="Znf_PHD"/>
</dbReference>
<dbReference type="EMBL" id="CAJVRC010000888">
    <property type="protein sequence ID" value="CAG8906251.1"/>
    <property type="molecule type" value="Genomic_DNA"/>
</dbReference>